<evidence type="ECO:0000256" key="4">
    <source>
        <dbReference type="ARBA" id="ARBA00023015"/>
    </source>
</evidence>
<keyword evidence="3" id="KW-0902">Two-component regulatory system</keyword>
<feature type="compositionally biased region" description="Basic and acidic residues" evidence="10">
    <location>
        <begin position="258"/>
        <end position="275"/>
    </location>
</feature>
<dbReference type="GO" id="GO:0048511">
    <property type="term" value="P:rhythmic process"/>
    <property type="evidence" value="ECO:0007669"/>
    <property type="project" value="UniProtKB-KW"/>
</dbReference>
<feature type="region of interest" description="Disordered" evidence="10">
    <location>
        <begin position="183"/>
        <end position="281"/>
    </location>
</feature>
<proteinExistence type="inferred from homology"/>
<evidence type="ECO:0000313" key="14">
    <source>
        <dbReference type="Proteomes" id="UP000015453"/>
    </source>
</evidence>
<evidence type="ECO:0000256" key="9">
    <source>
        <dbReference type="PROSITE-ProRule" id="PRU00357"/>
    </source>
</evidence>
<dbReference type="GO" id="GO:0009736">
    <property type="term" value="P:cytokinin-activated signaling pathway"/>
    <property type="evidence" value="ECO:0007669"/>
    <property type="project" value="InterPro"/>
</dbReference>
<evidence type="ECO:0000256" key="6">
    <source>
        <dbReference type="ARBA" id="ARBA00023163"/>
    </source>
</evidence>
<evidence type="ECO:0000256" key="7">
    <source>
        <dbReference type="ARBA" id="ARBA00023242"/>
    </source>
</evidence>
<dbReference type="Proteomes" id="UP000015453">
    <property type="component" value="Unassembled WGS sequence"/>
</dbReference>
<gene>
    <name evidence="13" type="ORF">M569_07561</name>
</gene>
<evidence type="ECO:0000259" key="11">
    <source>
        <dbReference type="PROSITE" id="PS50110"/>
    </source>
</evidence>
<feature type="compositionally biased region" description="Basic and acidic residues" evidence="10">
    <location>
        <begin position="216"/>
        <end position="225"/>
    </location>
</feature>
<evidence type="ECO:0000256" key="5">
    <source>
        <dbReference type="ARBA" id="ARBA00023108"/>
    </source>
</evidence>
<keyword evidence="14" id="KW-1185">Reference proteome</keyword>
<dbReference type="EMBL" id="AUSU01003237">
    <property type="protein sequence ID" value="EPS67215.1"/>
    <property type="molecule type" value="Genomic_DNA"/>
</dbReference>
<feature type="compositionally biased region" description="Polar residues" evidence="10">
    <location>
        <begin position="226"/>
        <end position="240"/>
    </location>
</feature>
<dbReference type="CDD" id="cd17582">
    <property type="entry name" value="psREC_PRR"/>
    <property type="match status" value="1"/>
</dbReference>
<dbReference type="Pfam" id="PF06203">
    <property type="entry name" value="CCT"/>
    <property type="match status" value="1"/>
</dbReference>
<feature type="compositionally biased region" description="Polar residues" evidence="10">
    <location>
        <begin position="200"/>
        <end position="211"/>
    </location>
</feature>
<evidence type="ECO:0000256" key="2">
    <source>
        <dbReference type="ARBA" id="ARBA00010330"/>
    </source>
</evidence>
<evidence type="ECO:0000259" key="12">
    <source>
        <dbReference type="PROSITE" id="PS51017"/>
    </source>
</evidence>
<feature type="domain" description="Response regulatory" evidence="11">
    <location>
        <begin position="57"/>
        <end position="175"/>
    </location>
</feature>
<dbReference type="PANTHER" id="PTHR43874:SF95">
    <property type="entry name" value="TWO-COMPONENT RESPONSE REGULATOR-LIKE APRR5"/>
    <property type="match status" value="1"/>
</dbReference>
<protein>
    <submittedName>
        <fullName evidence="13">Pseudo-response regulator 5</fullName>
    </submittedName>
</protein>
<comment type="caution">
    <text evidence="13">The sequence shown here is derived from an EMBL/GenBank/DDBJ whole genome shotgun (WGS) entry which is preliminary data.</text>
</comment>
<comment type="subcellular location">
    <subcellularLocation>
        <location evidence="1 9">Nucleus</location>
    </subcellularLocation>
</comment>
<evidence type="ECO:0000256" key="10">
    <source>
        <dbReference type="SAM" id="MobiDB-lite"/>
    </source>
</evidence>
<dbReference type="InterPro" id="IPR001789">
    <property type="entry name" value="Sig_transdc_resp-reg_receiver"/>
</dbReference>
<feature type="region of interest" description="Disordered" evidence="10">
    <location>
        <begin position="322"/>
        <end position="345"/>
    </location>
</feature>
<dbReference type="PANTHER" id="PTHR43874">
    <property type="entry name" value="TWO-COMPONENT RESPONSE REGULATOR"/>
    <property type="match status" value="1"/>
</dbReference>
<evidence type="ECO:0000256" key="3">
    <source>
        <dbReference type="ARBA" id="ARBA00023012"/>
    </source>
</evidence>
<evidence type="ECO:0000256" key="8">
    <source>
        <dbReference type="PROSITE-ProRule" id="PRU00169"/>
    </source>
</evidence>
<keyword evidence="7 9" id="KW-0539">Nucleus</keyword>
<feature type="compositionally biased region" description="Polar residues" evidence="10">
    <location>
        <begin position="445"/>
        <end position="459"/>
    </location>
</feature>
<dbReference type="GO" id="GO:0000160">
    <property type="term" value="P:phosphorelay signal transduction system"/>
    <property type="evidence" value="ECO:0007669"/>
    <property type="project" value="UniProtKB-KW"/>
</dbReference>
<dbReference type="SMART" id="SM00448">
    <property type="entry name" value="REC"/>
    <property type="match status" value="1"/>
</dbReference>
<dbReference type="InterPro" id="IPR010402">
    <property type="entry name" value="CCT_domain"/>
</dbReference>
<sequence>MGEAAITAQEAAATGMEFRIREPPSPENNNASLDAGATYSSSSVVRWERFLPKMLMRVLLVEADDSTRQIIAALLRKCSYRVAAVSDGLKAWEVLRGSPCSIDLILTEVDLPLISGYALLTLIMDHEICKNIPVIMMSSYDSVSTVYKCMLRGAADFLVKPVRNNELKNLWLHVWRKQASASGLGPLDESIGQKKDEATSENNVASGNHSSRCVHRSRECSEKGSDAQSSCTKPESSNNGDEGAKQVNRLSRPISRKRNSDGNLKENRSQEEKISQNDNDLGNYSGLAIDLIGAFDNHLDVASNIAAKKFETMPQLDLSLRRSNPSGSVDQANEERTHLNHSEASPFSRYISKPAQLGSSTWVCNQQNDHETIYERRASDHFVEYNCDMKSASQKHVEQPETGFHLPNREISQPIPMRSIGYENGARNGCDDSRVYCAKARTDSSCHPSDCQTSSSQHVHSPVDRRNSNSVVDHAHKTEQNGGFYQSNGNMNHHVSVMGPPPLECGNEESHHRAHEEIVQRSLQREVALTKFRLKRKERCFEKKVRYESRKKLAEQRPRVKGQFVRQVANDAPHQTGDSLAA</sequence>
<name>S8CKI2_9LAMI</name>
<comment type="caution">
    <text evidence="8">Lacks conserved residue(s) required for the propagation of feature annotation.</text>
</comment>
<keyword evidence="5" id="KW-0090">Biological rhythms</keyword>
<organism evidence="13 14">
    <name type="scientific">Genlisea aurea</name>
    <dbReference type="NCBI Taxonomy" id="192259"/>
    <lineage>
        <taxon>Eukaryota</taxon>
        <taxon>Viridiplantae</taxon>
        <taxon>Streptophyta</taxon>
        <taxon>Embryophyta</taxon>
        <taxon>Tracheophyta</taxon>
        <taxon>Spermatophyta</taxon>
        <taxon>Magnoliopsida</taxon>
        <taxon>eudicotyledons</taxon>
        <taxon>Gunneridae</taxon>
        <taxon>Pentapetalae</taxon>
        <taxon>asterids</taxon>
        <taxon>lamiids</taxon>
        <taxon>Lamiales</taxon>
        <taxon>Lentibulariaceae</taxon>
        <taxon>Genlisea</taxon>
    </lineage>
</organism>
<keyword evidence="4" id="KW-0805">Transcription regulation</keyword>
<evidence type="ECO:0000313" key="13">
    <source>
        <dbReference type="EMBL" id="EPS67215.1"/>
    </source>
</evidence>
<keyword evidence="6" id="KW-0804">Transcription</keyword>
<dbReference type="InterPro" id="IPR045279">
    <property type="entry name" value="ARR-like"/>
</dbReference>
<comment type="similarity">
    <text evidence="2">Belongs to the ARR-like family.</text>
</comment>
<dbReference type="PROSITE" id="PS50110">
    <property type="entry name" value="RESPONSE_REGULATORY"/>
    <property type="match status" value="1"/>
</dbReference>
<dbReference type="InterPro" id="IPR011006">
    <property type="entry name" value="CheY-like_superfamily"/>
</dbReference>
<dbReference type="PROSITE" id="PS51017">
    <property type="entry name" value="CCT"/>
    <property type="match status" value="1"/>
</dbReference>
<feature type="domain" description="CCT" evidence="12">
    <location>
        <begin position="525"/>
        <end position="567"/>
    </location>
</feature>
<accession>S8CKI2</accession>
<dbReference type="AlphaFoldDB" id="S8CKI2"/>
<evidence type="ECO:0000256" key="1">
    <source>
        <dbReference type="ARBA" id="ARBA00004123"/>
    </source>
</evidence>
<dbReference type="GO" id="GO:0005634">
    <property type="term" value="C:nucleus"/>
    <property type="evidence" value="ECO:0007669"/>
    <property type="project" value="UniProtKB-SubCell"/>
</dbReference>
<feature type="region of interest" description="Disordered" evidence="10">
    <location>
        <begin position="444"/>
        <end position="469"/>
    </location>
</feature>
<feature type="compositionally biased region" description="Polar residues" evidence="10">
    <location>
        <begin position="322"/>
        <end position="331"/>
    </location>
</feature>
<dbReference type="Pfam" id="PF00072">
    <property type="entry name" value="Response_reg"/>
    <property type="match status" value="1"/>
</dbReference>
<dbReference type="Gene3D" id="3.40.50.2300">
    <property type="match status" value="1"/>
</dbReference>
<dbReference type="SUPFAM" id="SSF52172">
    <property type="entry name" value="CheY-like"/>
    <property type="match status" value="1"/>
</dbReference>
<reference evidence="13 14" key="1">
    <citation type="journal article" date="2013" name="BMC Genomics">
        <title>The miniature genome of a carnivorous plant Genlisea aurea contains a low number of genes and short non-coding sequences.</title>
        <authorList>
            <person name="Leushkin E.V."/>
            <person name="Sutormin R.A."/>
            <person name="Nabieva E.R."/>
            <person name="Penin A.A."/>
            <person name="Kondrashov A.S."/>
            <person name="Logacheva M.D."/>
        </authorList>
    </citation>
    <scope>NUCLEOTIDE SEQUENCE [LARGE SCALE GENOMIC DNA]</scope>
</reference>
<dbReference type="OrthoDB" id="60033at2759"/>